<protein>
    <submittedName>
        <fullName evidence="1">TerB family tellurite resistance protein</fullName>
    </submittedName>
</protein>
<dbReference type="InterPro" id="IPR029024">
    <property type="entry name" value="TerB-like"/>
</dbReference>
<dbReference type="Gene3D" id="1.10.3680.10">
    <property type="entry name" value="TerB-like"/>
    <property type="match status" value="1"/>
</dbReference>
<dbReference type="CDD" id="cd07177">
    <property type="entry name" value="terB_like"/>
    <property type="match status" value="1"/>
</dbReference>
<evidence type="ECO:0000313" key="1">
    <source>
        <dbReference type="EMBL" id="HFM97460.1"/>
    </source>
</evidence>
<reference evidence="1" key="1">
    <citation type="journal article" date="2020" name="mSystems">
        <title>Genome- and Community-Level Interaction Insights into Carbon Utilization and Element Cycling Functions of Hydrothermarchaeota in Hydrothermal Sediment.</title>
        <authorList>
            <person name="Zhou Z."/>
            <person name="Liu Y."/>
            <person name="Xu W."/>
            <person name="Pan J."/>
            <person name="Luo Z.H."/>
            <person name="Li M."/>
        </authorList>
    </citation>
    <scope>NUCLEOTIDE SEQUENCE [LARGE SCALE GENOMIC DNA]</scope>
    <source>
        <strain evidence="1">SpSt-418</strain>
    </source>
</reference>
<dbReference type="SUPFAM" id="SSF158682">
    <property type="entry name" value="TerB-like"/>
    <property type="match status" value="1"/>
</dbReference>
<organism evidence="1">
    <name type="scientific">Oscillatoriales cyanobacterium SpSt-418</name>
    <dbReference type="NCBI Taxonomy" id="2282169"/>
    <lineage>
        <taxon>Bacteria</taxon>
        <taxon>Bacillati</taxon>
        <taxon>Cyanobacteriota</taxon>
        <taxon>Cyanophyceae</taxon>
        <taxon>Oscillatoriophycideae</taxon>
        <taxon>Oscillatoriales</taxon>
    </lineage>
</organism>
<sequence length="118" mass="13052">MHKSLDTLATVQMFQNENCCFSPASIQVIEQNLSNPTPLETLLADINQDFAVPLLAQCRQIAEADGIVTEAESKVLDQITQALVKDKAVENTTESAKESVQTVKRGLFQFWKRSAKPS</sequence>
<gene>
    <name evidence="1" type="ORF">ENR64_06770</name>
</gene>
<proteinExistence type="predicted"/>
<dbReference type="AlphaFoldDB" id="A0A7C3PGM6"/>
<name>A0A7C3PGM6_9CYAN</name>
<dbReference type="EMBL" id="DSRU01000082">
    <property type="protein sequence ID" value="HFM97460.1"/>
    <property type="molecule type" value="Genomic_DNA"/>
</dbReference>
<comment type="caution">
    <text evidence="1">The sequence shown here is derived from an EMBL/GenBank/DDBJ whole genome shotgun (WGS) entry which is preliminary data.</text>
</comment>
<accession>A0A7C3PGM6</accession>